<evidence type="ECO:0000313" key="6">
    <source>
        <dbReference type="EMBL" id="PSK45196.1"/>
    </source>
</evidence>
<comment type="subcellular location">
    <subcellularLocation>
        <location evidence="1">Cytoplasm</location>
    </subcellularLocation>
</comment>
<dbReference type="Pfam" id="PF14560">
    <property type="entry name" value="Ubiquitin_2"/>
    <property type="match status" value="1"/>
</dbReference>
<gene>
    <name evidence="6" type="ORF">B9Z65_2336</name>
</gene>
<evidence type="ECO:0000313" key="7">
    <source>
        <dbReference type="Proteomes" id="UP000243723"/>
    </source>
</evidence>
<evidence type="ECO:0000256" key="1">
    <source>
        <dbReference type="ARBA" id="ARBA00004496"/>
    </source>
</evidence>
<dbReference type="SMART" id="SM01052">
    <property type="entry name" value="CAP_GLY"/>
    <property type="match status" value="1"/>
</dbReference>
<dbReference type="GO" id="GO:0051010">
    <property type="term" value="F:microtubule plus-end binding"/>
    <property type="evidence" value="ECO:0007669"/>
    <property type="project" value="TreeGrafter"/>
</dbReference>
<dbReference type="GO" id="GO:0031122">
    <property type="term" value="P:cytoplasmic microtubule organization"/>
    <property type="evidence" value="ECO:0007669"/>
    <property type="project" value="TreeGrafter"/>
</dbReference>
<dbReference type="SUPFAM" id="SSF74924">
    <property type="entry name" value="Cap-Gly domain"/>
    <property type="match status" value="1"/>
</dbReference>
<protein>
    <recommendedName>
        <fullName evidence="5">CAP-Gly domain-containing protein</fullName>
    </recommendedName>
</protein>
<keyword evidence="7" id="KW-1185">Reference proteome</keyword>
<dbReference type="InterPro" id="IPR000938">
    <property type="entry name" value="CAP-Gly_domain"/>
</dbReference>
<dbReference type="PANTHER" id="PTHR18916:SF85">
    <property type="entry name" value="TUBULIN-FOLDING COFACTOR B"/>
    <property type="match status" value="1"/>
</dbReference>
<dbReference type="Pfam" id="PF01302">
    <property type="entry name" value="CAP_GLY"/>
    <property type="match status" value="1"/>
</dbReference>
<accession>A0A2P7ZAE8</accession>
<proteinExistence type="inferred from homology"/>
<dbReference type="PANTHER" id="PTHR18916">
    <property type="entry name" value="DYNACTIN 1-RELATED MICROTUBULE-BINDING"/>
    <property type="match status" value="1"/>
</dbReference>
<dbReference type="AlphaFoldDB" id="A0A2P7ZAE8"/>
<dbReference type="InterPro" id="IPR029071">
    <property type="entry name" value="Ubiquitin-like_domsf"/>
</dbReference>
<name>A0A2P7ZAE8_9PEZI</name>
<keyword evidence="3" id="KW-0143">Chaperone</keyword>
<evidence type="ECO:0000256" key="3">
    <source>
        <dbReference type="ARBA" id="ARBA00023186"/>
    </source>
</evidence>
<dbReference type="OrthoDB" id="5295208at2759"/>
<sequence>MSATSSDVTLLVVSDNAKSERRVSPAWTIEELKTRLVAITGIPASSQKLTISISSSQSQSLDHLPETALLTQVALRDYAELRVIDTRPPGLRENFTDVSAVPKYEMPKDEYENRTDSVLAWKKAQKLGRFDPSAPGIEEQKVRAVNREVEERGIKVGSRCRLLPETDSRRGHIKHVGNVPEIPGLGAWIGVALDEPTGKNDGTANGVRYFECPPKHGVFVRPERVEVGDFPPIDDFDDDEF</sequence>
<dbReference type="GO" id="GO:0005938">
    <property type="term" value="C:cell cortex"/>
    <property type="evidence" value="ECO:0007669"/>
    <property type="project" value="TreeGrafter"/>
</dbReference>
<dbReference type="InterPro" id="IPR036859">
    <property type="entry name" value="CAP-Gly_dom_sf"/>
</dbReference>
<dbReference type="Proteomes" id="UP000243723">
    <property type="component" value="Unassembled WGS sequence"/>
</dbReference>
<comment type="caution">
    <text evidence="6">The sequence shown here is derived from an EMBL/GenBank/DDBJ whole genome shotgun (WGS) entry which is preliminary data.</text>
</comment>
<comment type="similarity">
    <text evidence="4">Belongs to the TBCB family.</text>
</comment>
<dbReference type="Gene3D" id="3.10.20.90">
    <property type="entry name" value="Phosphatidylinositol 3-kinase Catalytic Subunit, Chain A, domain 1"/>
    <property type="match status" value="1"/>
</dbReference>
<organism evidence="6 7">
    <name type="scientific">Elsinoe australis</name>
    <dbReference type="NCBI Taxonomy" id="40998"/>
    <lineage>
        <taxon>Eukaryota</taxon>
        <taxon>Fungi</taxon>
        <taxon>Dikarya</taxon>
        <taxon>Ascomycota</taxon>
        <taxon>Pezizomycotina</taxon>
        <taxon>Dothideomycetes</taxon>
        <taxon>Dothideomycetidae</taxon>
        <taxon>Myriangiales</taxon>
        <taxon>Elsinoaceae</taxon>
        <taxon>Elsinoe</taxon>
    </lineage>
</organism>
<dbReference type="GO" id="GO:0035371">
    <property type="term" value="C:microtubule plus-end"/>
    <property type="evidence" value="ECO:0007669"/>
    <property type="project" value="TreeGrafter"/>
</dbReference>
<evidence type="ECO:0000256" key="4">
    <source>
        <dbReference type="ARBA" id="ARBA00025779"/>
    </source>
</evidence>
<dbReference type="EMBL" id="NHZQ01000251">
    <property type="protein sequence ID" value="PSK45196.1"/>
    <property type="molecule type" value="Genomic_DNA"/>
</dbReference>
<evidence type="ECO:0000259" key="5">
    <source>
        <dbReference type="PROSITE" id="PS50245"/>
    </source>
</evidence>
<dbReference type="InterPro" id="IPR000626">
    <property type="entry name" value="Ubiquitin-like_dom"/>
</dbReference>
<reference evidence="6 7" key="1">
    <citation type="submission" date="2017-05" db="EMBL/GenBank/DDBJ databases">
        <title>Draft genome sequence of Elsinoe australis.</title>
        <authorList>
            <person name="Cheng Q."/>
        </authorList>
    </citation>
    <scope>NUCLEOTIDE SEQUENCE [LARGE SCALE GENOMIC DNA]</scope>
    <source>
        <strain evidence="6 7">NL1</strain>
    </source>
</reference>
<feature type="domain" description="CAP-Gly" evidence="5">
    <location>
        <begin position="186"/>
        <end position="221"/>
    </location>
</feature>
<dbReference type="PROSITE" id="PS50245">
    <property type="entry name" value="CAP_GLY_2"/>
    <property type="match status" value="1"/>
</dbReference>
<dbReference type="Gene3D" id="2.30.30.190">
    <property type="entry name" value="CAP Gly-rich-like domain"/>
    <property type="match status" value="1"/>
</dbReference>
<dbReference type="SUPFAM" id="SSF54236">
    <property type="entry name" value="Ubiquitin-like"/>
    <property type="match status" value="1"/>
</dbReference>
<dbReference type="PROSITE" id="PS00845">
    <property type="entry name" value="CAP_GLY_1"/>
    <property type="match status" value="1"/>
</dbReference>
<evidence type="ECO:0000256" key="2">
    <source>
        <dbReference type="ARBA" id="ARBA00022490"/>
    </source>
</evidence>
<dbReference type="GO" id="GO:0005634">
    <property type="term" value="C:nucleus"/>
    <property type="evidence" value="ECO:0007669"/>
    <property type="project" value="TreeGrafter"/>
</dbReference>
<dbReference type="STRING" id="40998.A0A2P7ZAE8"/>
<keyword evidence="2" id="KW-0963">Cytoplasm</keyword>